<dbReference type="Gene3D" id="3.30.950.30">
    <property type="entry name" value="Schlafen, AAA domain"/>
    <property type="match status" value="1"/>
</dbReference>
<evidence type="ECO:0000313" key="3">
    <source>
        <dbReference type="Proteomes" id="UP000006420"/>
    </source>
</evidence>
<name>F8X0Z6_9BACT</name>
<dbReference type="AlphaFoldDB" id="F8X0Z6"/>
<sequence length="390" mass="44302">MGLEKLRKEALTIIENIRNGNGFLKENSRIDYKLKLNIDTKKSPVINFLINFAKDIISFVNGDGGIILIGFKEESSGDISDEGLDSDNIELLKKIDLNDLSQQFEKIIGVSLFIDLQSFKMGAREFYYLLMAKHDNVVIPKSDNLDYKLKQGEILYRVAGKNETANQSSDHFNKFLTVKSNERNKIFMEIWAKLFPEMIDINPKEILIINPISNRIYGYNGKDDILSSSEIEIDRSEKGVFNVILKAISAGEIGKITDNEGKPLYKIIGEIKTTVPREFKYISSLRKELLNTCNYKFSNVQLKEVIHHLGWVSTASFQIENPEQNVVNNDFSQYIWIEQLDTTTKVVFAEKAITPLLETLNNPEIHTAIWGKLLAKSSNKTAIASPQLPD</sequence>
<dbReference type="RefSeq" id="WP_006842912.1">
    <property type="nucleotide sequence ID" value="NZ_AQWJ01000003.1"/>
</dbReference>
<organism evidence="2 3">
    <name type="scientific">Dysgonomonas mossii DSM 22836</name>
    <dbReference type="NCBI Taxonomy" id="742767"/>
    <lineage>
        <taxon>Bacteria</taxon>
        <taxon>Pseudomonadati</taxon>
        <taxon>Bacteroidota</taxon>
        <taxon>Bacteroidia</taxon>
        <taxon>Bacteroidales</taxon>
        <taxon>Dysgonomonadaceae</taxon>
        <taxon>Dysgonomonas</taxon>
    </lineage>
</organism>
<proteinExistence type="predicted"/>
<reference evidence="2 3" key="1">
    <citation type="submission" date="2011-04" db="EMBL/GenBank/DDBJ databases">
        <title>The Genome Sequence of Dysgonomonas mossii DSM 22836.</title>
        <authorList>
            <consortium name="The Broad Institute Genome Sequencing Platform"/>
            <person name="Earl A."/>
            <person name="Ward D."/>
            <person name="Feldgarden M."/>
            <person name="Gevers D."/>
            <person name="Pudlo N."/>
            <person name="Martens E."/>
            <person name="Allen-Vercoe E."/>
            <person name="Young S.K."/>
            <person name="Zeng Q."/>
            <person name="Gargeya S."/>
            <person name="Fitzgerald M."/>
            <person name="Haas B."/>
            <person name="Abouelleil A."/>
            <person name="Alvarado L."/>
            <person name="Arachchi H.M."/>
            <person name="Berlin A."/>
            <person name="Brown A."/>
            <person name="Chapman S.B."/>
            <person name="Chen Z."/>
            <person name="Dunbar C."/>
            <person name="Freedman E."/>
            <person name="Gearin G."/>
            <person name="Gellesch M."/>
            <person name="Goldberg J."/>
            <person name="Griggs A."/>
            <person name="Gujja S."/>
            <person name="Heiman D."/>
            <person name="Howarth C."/>
            <person name="Larson L."/>
            <person name="Lui A."/>
            <person name="MacDonald P.J.P."/>
            <person name="Mehta T."/>
            <person name="Montmayeur A."/>
            <person name="Murphy C."/>
            <person name="Neiman D."/>
            <person name="Pearson M."/>
            <person name="Priest M."/>
            <person name="Roberts A."/>
            <person name="Saif S."/>
            <person name="Shea T."/>
            <person name="Shenoy N."/>
            <person name="Sisk P."/>
            <person name="Stolte C."/>
            <person name="Sykes S."/>
            <person name="Yandava C."/>
            <person name="Wortman J."/>
            <person name="Nusbaum C."/>
            <person name="Birren B."/>
        </authorList>
    </citation>
    <scope>NUCLEOTIDE SEQUENCE [LARGE SCALE GENOMIC DNA]</scope>
    <source>
        <strain evidence="2 3">DSM 22836</strain>
    </source>
</reference>
<dbReference type="EMBL" id="ADLW01000006">
    <property type="protein sequence ID" value="EGK03474.1"/>
    <property type="molecule type" value="Genomic_DNA"/>
</dbReference>
<dbReference type="InterPro" id="IPR007421">
    <property type="entry name" value="Schlafen_AlbA_2_dom"/>
</dbReference>
<evidence type="ECO:0000259" key="1">
    <source>
        <dbReference type="Pfam" id="PF04326"/>
    </source>
</evidence>
<dbReference type="InterPro" id="IPR038461">
    <property type="entry name" value="Schlafen_AlbA_2_dom_sf"/>
</dbReference>
<gene>
    <name evidence="2" type="ORF">HMPREF9456_01541</name>
</gene>
<keyword evidence="3" id="KW-1185">Reference proteome</keyword>
<dbReference type="Pfam" id="PF04326">
    <property type="entry name" value="SLFN_AlbA_2"/>
    <property type="match status" value="1"/>
</dbReference>
<dbReference type="Proteomes" id="UP000006420">
    <property type="component" value="Unassembled WGS sequence"/>
</dbReference>
<dbReference type="GeneID" id="78082193"/>
<dbReference type="OrthoDB" id="1099728at2"/>
<accession>F8X0Z6</accession>
<protein>
    <recommendedName>
        <fullName evidence="1">Schlafen AlbA-2 domain-containing protein</fullName>
    </recommendedName>
</protein>
<feature type="domain" description="Schlafen AlbA-2" evidence="1">
    <location>
        <begin position="26"/>
        <end position="165"/>
    </location>
</feature>
<dbReference type="HOGENOM" id="CLU_723106_0_0_10"/>
<comment type="caution">
    <text evidence="2">The sequence shown here is derived from an EMBL/GenBank/DDBJ whole genome shotgun (WGS) entry which is preliminary data.</text>
</comment>
<dbReference type="eggNOG" id="ENOG502Z89Y">
    <property type="taxonomic scope" value="Bacteria"/>
</dbReference>
<evidence type="ECO:0000313" key="2">
    <source>
        <dbReference type="EMBL" id="EGK03474.1"/>
    </source>
</evidence>